<comment type="caution">
    <text evidence="7">The sequence shown here is derived from an EMBL/GenBank/DDBJ whole genome shotgun (WGS) entry which is preliminary data.</text>
</comment>
<dbReference type="SMART" id="SM00717">
    <property type="entry name" value="SANT"/>
    <property type="match status" value="1"/>
</dbReference>
<evidence type="ECO:0000313" key="8">
    <source>
        <dbReference type="Proteomes" id="UP000789595"/>
    </source>
</evidence>
<feature type="compositionally biased region" description="Polar residues" evidence="3">
    <location>
        <begin position="2517"/>
        <end position="2527"/>
    </location>
</feature>
<evidence type="ECO:0000256" key="1">
    <source>
        <dbReference type="ARBA" id="ARBA00022723"/>
    </source>
</evidence>
<feature type="domain" description="C2" evidence="4">
    <location>
        <begin position="322"/>
        <end position="456"/>
    </location>
</feature>
<feature type="domain" description="Protein kinase" evidence="5">
    <location>
        <begin position="1395"/>
        <end position="1747"/>
    </location>
</feature>
<dbReference type="SUPFAM" id="SSF46689">
    <property type="entry name" value="Homeodomain-like"/>
    <property type="match status" value="1"/>
</dbReference>
<dbReference type="Proteomes" id="UP000789595">
    <property type="component" value="Unassembled WGS sequence"/>
</dbReference>
<dbReference type="Pfam" id="PF00168">
    <property type="entry name" value="C2"/>
    <property type="match status" value="6"/>
</dbReference>
<feature type="region of interest" description="Disordered" evidence="3">
    <location>
        <begin position="2480"/>
        <end position="2536"/>
    </location>
</feature>
<name>A0A8J2WGC0_9STRA</name>
<dbReference type="EMBL" id="CAKKNE010000002">
    <property type="protein sequence ID" value="CAH0367290.1"/>
    <property type="molecule type" value="Genomic_DNA"/>
</dbReference>
<dbReference type="InterPro" id="IPR000008">
    <property type="entry name" value="C2_dom"/>
</dbReference>
<evidence type="ECO:0008006" key="9">
    <source>
        <dbReference type="Google" id="ProtNLM"/>
    </source>
</evidence>
<dbReference type="InterPro" id="IPR009057">
    <property type="entry name" value="Homeodomain-like_sf"/>
</dbReference>
<feature type="region of interest" description="Disordered" evidence="3">
    <location>
        <begin position="1773"/>
        <end position="1857"/>
    </location>
</feature>
<dbReference type="GO" id="GO:0004672">
    <property type="term" value="F:protein kinase activity"/>
    <property type="evidence" value="ECO:0007669"/>
    <property type="project" value="InterPro"/>
</dbReference>
<feature type="compositionally biased region" description="Polar residues" evidence="3">
    <location>
        <begin position="1776"/>
        <end position="1812"/>
    </location>
</feature>
<dbReference type="GO" id="GO:0046872">
    <property type="term" value="F:metal ion binding"/>
    <property type="evidence" value="ECO:0007669"/>
    <property type="project" value="UniProtKB-KW"/>
</dbReference>
<dbReference type="PROSITE" id="PS50090">
    <property type="entry name" value="MYB_LIKE"/>
    <property type="match status" value="1"/>
</dbReference>
<feature type="region of interest" description="Disordered" evidence="3">
    <location>
        <begin position="1369"/>
        <end position="1389"/>
    </location>
</feature>
<gene>
    <name evidence="7" type="ORF">PECAL_2P03040</name>
</gene>
<feature type="compositionally biased region" description="Pro residues" evidence="3">
    <location>
        <begin position="2579"/>
        <end position="2598"/>
    </location>
</feature>
<dbReference type="OrthoDB" id="421951at2759"/>
<dbReference type="InterPro" id="IPR035892">
    <property type="entry name" value="C2_domain_sf"/>
</dbReference>
<protein>
    <recommendedName>
        <fullName evidence="9">Calmodulin</fullName>
    </recommendedName>
</protein>
<dbReference type="Pfam" id="PF00249">
    <property type="entry name" value="Myb_DNA-binding"/>
    <property type="match status" value="1"/>
</dbReference>
<dbReference type="Gene3D" id="2.60.40.150">
    <property type="entry name" value="C2 domain"/>
    <property type="match status" value="6"/>
</dbReference>
<sequence>MGLFSCLRKVQPEEAPATKAKPSKYADLAAWSDSTSNTLAHDPRKVNVMDVTLVRASGLLAMDLSLFSKNSSDPLAILRCAGLEFKSTTKKRTLAPYWKESFRFPLLDSTRDEVLEVEIEDYDLISGNDFMGKCRVPLQYLQLSETMKVPLGDKKTGAKDKERGSIELEITLSYDEKYDYFPEEKPMNGEPNLLMIGVTRGRDLLPMDVQLSSAFRGSTTSDPKCSITIANKTFTTEMIAKTLNPQWHARFEVQVEGPSHKIHLNVEDVDVLSGNDFMGRCEINLDEYADGKRHRHWHPLLDKKGRKDKNRGEVEIVVRWVHEPRLRRFVDDDKGEGPANELCVCVVQAMNLLAMDGSGMLGLGKAKLSDPLAKVRLGGAKDWSCSPHVPKTLKPFWNREFRLPISSDDIERGATTLDIEVEDYDKGSLNDFMGSVSIPIIIERGPSSRTWHALTGPKGVDGGRIEVQLRCVRNPALVHFEEDNKNEYKKRKPNELRVAVIGAQNLVDEGGVVPTIDPRCAVHLWPFSRSTKSRASRQPTWNAAYTFRVPSADTFDAFGGDCAASEVPTAMECSVRSKGRVLGRVLLGLKELKDRKVRKGFYTLTDQEEDSSITKPTNNSAKDGPCVEVWAQWLYNPDADFDLEGENDDASGMQAPNLLRVALLCATGLEKDEACCAAKASGHVARTPMLSSEALEWHAAFALPIDTSSQFLRVALESTPGDEFGYSTIPLTNLKDGKVKRGWLAVKRIAAPGALSLGDVFLQAKAAAPRPAPAWSAPEDAELTRLVQVHDSDWNTIAAAMPGRDNSDCRKRWVYTLDPTTAAPVEAPQEEEQPEVEGVVVEEEDESEPPASPDETDPFTPDKPHWCRFNVEKRDVKWLLKKQWSKLAAARALQQGGHGRVEIAARWVYDAALDHFPDDDGVAARPNCLKVAVIGGRGLSNAKRRSLPRDTYVSIKMGPDVAFTSSIEAFPAEDRPRWNCAVTLPVEDEAPLELNVYAAKKLIASGTFTVDLSDKGRHRRWFDLSPTSRCGKDLADKVPPGLDLIMRWSYEPSYDFGKRRAYPDEDIAREPNEVGLAVVQVREKVENARPPLWRPGRELAPYSVKLKCGPKLEATTNEVAPVYGGAVFVGDATSLRKPKQGHAKGTPLEITVERQGRVVGVGSTNVDEIFSSTSKVKRIRIWVPLGPPKRRGALAKLKDVPQKTARALHGGPYGAELEVEVAAWVCFNASRTARLGRLERDLGHERSRPLTICWYEVAKGGSVVVAPAARSLLRPPLFEDGRVAVVEEVRHRAVGAAGGRKRRAQRPQAMYPQGALLRSTPIVRFAGLKGAHACAALSEAVARLEGLDAPFSLRVDHWAGELRGSYGEAVRFPRDPPGPGRRRRPLPRRGGEWHERYRARLNDGSPAHLNVARLERLATDYQMVRRGDIAREVALVASLSTRDDIVQPLGAWLGAARGPGVALPFEDRVSLTDHAGGGKGALYDQDRAALVASRITTILRDAAAAVGHCHSKNVLHGGVSHDSFVVAQKTRGPVLQLTGFELASPLIVPQQKSGRPMTTPLPTALVRGYVPAYRSPEVEKAVAQLAQAASKRQLDIRRVETKVTAAEADVWALGVLALNLFEPRRLRRAQQCPPPPPPPKGDDTESDDDDEGPFSLEERDRDEPLPRDASQADMRRRDHFDPAGERARDSYEAYARKDLNGPKMSSDAVRTWLRKRVQATLDETPADATTTHQACKLLIETRTSARLDGRTLLRHASDPARILSFLGLARGERSDTSASQSQNTSPYTSKAPSSHSPERTSSPASSTGTRASKTFPEGSRSVDSPKFLTPPKTPASEEDDFGTFETPGGDFGSRAASAGAASSRALVRSASKLASVQERQGRENLGAAALVCRLVDEAFERYPMPKALRTAVERCLDKDVSARPRDGTKAKVLFAAAVDEAEQNDDASSKRSLKGLLRKGGSSVFFTQLSGNEPEATDVPKGPPTKLRVMLSKARDLPAVDKSRFSRASSDPVCRLGIVGSGGRKIPKKKGHTSSIKFKNLNPTWEETFDLPAHDAVDGAELLVVVEDYDKVGSNDFMGLVSLPLQDIGRGGLEASSDWVTQWYDLVDAKGRADKPRGAVELKYMWVAGQPVPGSSTVGSTVTKKSLEPVTKPARAKLCVEVALGLAAAGEAERAQPFLDEALDAVARAAAIAPPSPAKRPSRESEIAAALALEAAGRRCDDEAAVRFVAASVAKAGGLEKDCFAALRQAAAARERRYHEGHPLVAAARCAVAAQARRCLAPGERDTRVAHERAVASLSKMRGGSVNDAERGAAEVVQMARLGADAVRGVVLKLELEALAQITAKRTELEAQISVKNLALERWDEFEGTGPCFADFSEHGVEEELLERARRGYHLGRVDLAALEAGAVACRRHVASLNATVKMIDDAHGAMDEARRALCSCDDAAVKDVLAALTPDDVECLEQAHVDAVERAFERGEDVSGRHFPGAEVVPRGGGSSAARSRRSIQSRASTRDEESFSGSEAYTSSGPDDADPVAPSERLHRSALYLALNVDEDHLFDARVMDYVSPTPALADEVSFPVLPPTPRPPTPPPTPPPPEVTPRYLKDGQHRPPRHLSNQDRGTFPQPLMLGSP</sequence>
<proteinExistence type="predicted"/>
<dbReference type="GO" id="GO:0005524">
    <property type="term" value="F:ATP binding"/>
    <property type="evidence" value="ECO:0007669"/>
    <property type="project" value="InterPro"/>
</dbReference>
<feature type="compositionally biased region" description="Basic and acidic residues" evidence="3">
    <location>
        <begin position="1673"/>
        <end position="1689"/>
    </location>
</feature>
<dbReference type="CDD" id="cd00030">
    <property type="entry name" value="C2"/>
    <property type="match status" value="6"/>
</dbReference>
<keyword evidence="8" id="KW-1185">Reference proteome</keyword>
<dbReference type="PANTHER" id="PTHR45911">
    <property type="entry name" value="C2 DOMAIN-CONTAINING PROTEIN"/>
    <property type="match status" value="1"/>
</dbReference>
<feature type="region of interest" description="Disordered" evidence="3">
    <location>
        <begin position="2575"/>
        <end position="2631"/>
    </location>
</feature>
<organism evidence="7 8">
    <name type="scientific">Pelagomonas calceolata</name>
    <dbReference type="NCBI Taxonomy" id="35677"/>
    <lineage>
        <taxon>Eukaryota</taxon>
        <taxon>Sar</taxon>
        <taxon>Stramenopiles</taxon>
        <taxon>Ochrophyta</taxon>
        <taxon>Pelagophyceae</taxon>
        <taxon>Pelagomonadales</taxon>
        <taxon>Pelagomonadaceae</taxon>
        <taxon>Pelagomonas</taxon>
    </lineage>
</organism>
<evidence type="ECO:0000259" key="5">
    <source>
        <dbReference type="PROSITE" id="PS50011"/>
    </source>
</evidence>
<evidence type="ECO:0000313" key="7">
    <source>
        <dbReference type="EMBL" id="CAH0367290.1"/>
    </source>
</evidence>
<dbReference type="Gene3D" id="1.10.10.60">
    <property type="entry name" value="Homeodomain-like"/>
    <property type="match status" value="1"/>
</dbReference>
<dbReference type="Gene3D" id="1.10.510.10">
    <property type="entry name" value="Transferase(Phosphotransferase) domain 1"/>
    <property type="match status" value="1"/>
</dbReference>
<keyword evidence="1" id="KW-0479">Metal-binding</keyword>
<dbReference type="PROSITE" id="PS50011">
    <property type="entry name" value="PROTEIN_KINASE_DOM"/>
    <property type="match status" value="1"/>
</dbReference>
<feature type="compositionally biased region" description="Acidic residues" evidence="3">
    <location>
        <begin position="828"/>
        <end position="848"/>
    </location>
</feature>
<feature type="domain" description="Myb-like" evidence="6">
    <location>
        <begin position="775"/>
        <end position="817"/>
    </location>
</feature>
<keyword evidence="2" id="KW-0106">Calcium</keyword>
<evidence type="ECO:0000259" key="4">
    <source>
        <dbReference type="PROSITE" id="PS50004"/>
    </source>
</evidence>
<feature type="domain" description="C2" evidence="4">
    <location>
        <begin position="472"/>
        <end position="602"/>
    </location>
</feature>
<dbReference type="InterPro" id="IPR011009">
    <property type="entry name" value="Kinase-like_dom_sf"/>
</dbReference>
<reference evidence="7" key="1">
    <citation type="submission" date="2021-11" db="EMBL/GenBank/DDBJ databases">
        <authorList>
            <consortium name="Genoscope - CEA"/>
            <person name="William W."/>
        </authorList>
    </citation>
    <scope>NUCLEOTIDE SEQUENCE</scope>
</reference>
<evidence type="ECO:0000256" key="2">
    <source>
        <dbReference type="ARBA" id="ARBA00022837"/>
    </source>
</evidence>
<dbReference type="InterPro" id="IPR001005">
    <property type="entry name" value="SANT/Myb"/>
</dbReference>
<dbReference type="SMART" id="SM00239">
    <property type="entry name" value="C2"/>
    <property type="match status" value="7"/>
</dbReference>
<feature type="domain" description="C2" evidence="4">
    <location>
        <begin position="31"/>
        <end position="151"/>
    </location>
</feature>
<accession>A0A8J2WGC0</accession>
<dbReference type="InterPro" id="IPR000719">
    <property type="entry name" value="Prot_kinase_dom"/>
</dbReference>
<feature type="domain" description="C2" evidence="4">
    <location>
        <begin position="1968"/>
        <end position="2104"/>
    </location>
</feature>
<feature type="domain" description="C2" evidence="4">
    <location>
        <begin position="164"/>
        <end position="298"/>
    </location>
</feature>
<dbReference type="CDD" id="cd00167">
    <property type="entry name" value="SANT"/>
    <property type="match status" value="1"/>
</dbReference>
<feature type="region of interest" description="Disordered" evidence="3">
    <location>
        <begin position="821"/>
        <end position="864"/>
    </location>
</feature>
<evidence type="ECO:0000259" key="6">
    <source>
        <dbReference type="PROSITE" id="PS50090"/>
    </source>
</evidence>
<feature type="compositionally biased region" description="Basic and acidic residues" evidence="3">
    <location>
        <begin position="1656"/>
        <end position="1666"/>
    </location>
</feature>
<dbReference type="SMART" id="SM00220">
    <property type="entry name" value="S_TKc"/>
    <property type="match status" value="1"/>
</dbReference>
<dbReference type="SUPFAM" id="SSF49562">
    <property type="entry name" value="C2 domain (Calcium/lipid-binding domain, CaLB)"/>
    <property type="match status" value="6"/>
</dbReference>
<evidence type="ECO:0000256" key="3">
    <source>
        <dbReference type="SAM" id="MobiDB-lite"/>
    </source>
</evidence>
<feature type="region of interest" description="Disordered" evidence="3">
    <location>
        <begin position="1627"/>
        <end position="1689"/>
    </location>
</feature>
<feature type="domain" description="C2" evidence="4">
    <location>
        <begin position="907"/>
        <end position="1034"/>
    </location>
</feature>
<dbReference type="PROSITE" id="PS50004">
    <property type="entry name" value="C2"/>
    <property type="match status" value="6"/>
</dbReference>
<dbReference type="SUPFAM" id="SSF56112">
    <property type="entry name" value="Protein kinase-like (PK-like)"/>
    <property type="match status" value="1"/>
</dbReference>